<evidence type="ECO:0000256" key="6">
    <source>
        <dbReference type="ARBA" id="ARBA00022989"/>
    </source>
</evidence>
<reference evidence="14" key="2">
    <citation type="submission" date="2022-06" db="UniProtKB">
        <authorList>
            <consortium name="EnsemblMetazoa"/>
        </authorList>
    </citation>
    <scope>IDENTIFICATION</scope>
    <source>
        <strain evidence="14">PS312</strain>
    </source>
</reference>
<keyword evidence="12 13" id="KW-0407">Ion channel</keyword>
<evidence type="ECO:0000313" key="15">
    <source>
        <dbReference type="Proteomes" id="UP000005239"/>
    </source>
</evidence>
<evidence type="ECO:0000256" key="4">
    <source>
        <dbReference type="ARBA" id="ARBA00022461"/>
    </source>
</evidence>
<keyword evidence="9" id="KW-0472">Membrane</keyword>
<keyword evidence="6" id="KW-1133">Transmembrane helix</keyword>
<dbReference type="AlphaFoldDB" id="A0A2A6C767"/>
<evidence type="ECO:0000256" key="5">
    <source>
        <dbReference type="ARBA" id="ARBA00022692"/>
    </source>
</evidence>
<dbReference type="Gene3D" id="2.60.470.10">
    <property type="entry name" value="Acid-sensing ion channels like domains"/>
    <property type="match status" value="1"/>
</dbReference>
<evidence type="ECO:0000256" key="12">
    <source>
        <dbReference type="ARBA" id="ARBA00023303"/>
    </source>
</evidence>
<evidence type="ECO:0000256" key="3">
    <source>
        <dbReference type="ARBA" id="ARBA00022448"/>
    </source>
</evidence>
<dbReference type="EnsemblMetazoa" id="PPA02681.1">
    <property type="protein sequence ID" value="PPA02681.1"/>
    <property type="gene ID" value="WBGene00092235"/>
</dbReference>
<keyword evidence="11 13" id="KW-0739">Sodium transport</keyword>
<dbReference type="InterPro" id="IPR001873">
    <property type="entry name" value="ENaC"/>
</dbReference>
<keyword evidence="15" id="KW-1185">Reference proteome</keyword>
<dbReference type="GO" id="GO:0015280">
    <property type="term" value="F:ligand-gated sodium channel activity"/>
    <property type="evidence" value="ECO:0000318"/>
    <property type="project" value="GO_Central"/>
</dbReference>
<evidence type="ECO:0000256" key="13">
    <source>
        <dbReference type="RuleBase" id="RU000679"/>
    </source>
</evidence>
<evidence type="ECO:0000256" key="11">
    <source>
        <dbReference type="ARBA" id="ARBA00023201"/>
    </source>
</evidence>
<dbReference type="PRINTS" id="PR01078">
    <property type="entry name" value="AMINACHANNEL"/>
</dbReference>
<evidence type="ECO:0000313" key="14">
    <source>
        <dbReference type="EnsemblMetazoa" id="PPA02681.1"/>
    </source>
</evidence>
<dbReference type="PANTHER" id="PTHR11690">
    <property type="entry name" value="AMILORIDE-SENSITIVE SODIUM CHANNEL-RELATED"/>
    <property type="match status" value="1"/>
</dbReference>
<reference evidence="15" key="1">
    <citation type="journal article" date="2008" name="Nat. Genet.">
        <title>The Pristionchus pacificus genome provides a unique perspective on nematode lifestyle and parasitism.</title>
        <authorList>
            <person name="Dieterich C."/>
            <person name="Clifton S.W."/>
            <person name="Schuster L.N."/>
            <person name="Chinwalla A."/>
            <person name="Delehaunty K."/>
            <person name="Dinkelacker I."/>
            <person name="Fulton L."/>
            <person name="Fulton R."/>
            <person name="Godfrey J."/>
            <person name="Minx P."/>
            <person name="Mitreva M."/>
            <person name="Roeseler W."/>
            <person name="Tian H."/>
            <person name="Witte H."/>
            <person name="Yang S.P."/>
            <person name="Wilson R.K."/>
            <person name="Sommer R.J."/>
        </authorList>
    </citation>
    <scope>NUCLEOTIDE SEQUENCE [LARGE SCALE GENOMIC DNA]</scope>
    <source>
        <strain evidence="15">PS312</strain>
    </source>
</reference>
<evidence type="ECO:0000256" key="1">
    <source>
        <dbReference type="ARBA" id="ARBA00004141"/>
    </source>
</evidence>
<dbReference type="PANTHER" id="PTHR11690:SF299">
    <property type="entry name" value="PICKPOCKET 20, ISOFORM A"/>
    <property type="match status" value="1"/>
</dbReference>
<name>A0A2A6C767_PRIPA</name>
<comment type="similarity">
    <text evidence="2 13">Belongs to the amiloride-sensitive sodium channel (TC 1.A.6) family.</text>
</comment>
<sequence>MASVMDGGGRVSMGRLLMSTVAVLTVACLARIAEGGKLIKIIFTLILFAMFIMCTYASVGCLRKFISYPSSTELALVIQSLKFPRISFCNENPLKRSQVEFSYAKERWDNALELFPIGSMIRQYEGTARGEMATTSFGLMGSPRALHQMRRAQAMLRLQMAQLTKAVRKESGVHIRGPRHGMLHCWGDMQLYGNCYPFISDVDITRPGTQQQFRMLFTQDWPNPTSRKQAMDYLPTSDSAAIWAVIHQPDEFPDFSKNGIRIGVGTQAIVSLSKANKDHHRLGAAYGNCIEQDMESDNYYQNYTYTMNTCQQSCLQRHAHSKCGCVDPLFLKAKNHTHCTTPQQ</sequence>
<dbReference type="GO" id="GO:0005886">
    <property type="term" value="C:plasma membrane"/>
    <property type="evidence" value="ECO:0000318"/>
    <property type="project" value="GO_Central"/>
</dbReference>
<evidence type="ECO:0000256" key="2">
    <source>
        <dbReference type="ARBA" id="ARBA00007193"/>
    </source>
</evidence>
<keyword evidence="7" id="KW-0915">Sodium</keyword>
<protein>
    <submittedName>
        <fullName evidence="14">Ion channel</fullName>
    </submittedName>
</protein>
<organism evidence="14 15">
    <name type="scientific">Pristionchus pacificus</name>
    <name type="common">Parasitic nematode worm</name>
    <dbReference type="NCBI Taxonomy" id="54126"/>
    <lineage>
        <taxon>Eukaryota</taxon>
        <taxon>Metazoa</taxon>
        <taxon>Ecdysozoa</taxon>
        <taxon>Nematoda</taxon>
        <taxon>Chromadorea</taxon>
        <taxon>Rhabditida</taxon>
        <taxon>Rhabditina</taxon>
        <taxon>Diplogasteromorpha</taxon>
        <taxon>Diplogasteroidea</taxon>
        <taxon>Neodiplogasteridae</taxon>
        <taxon>Pristionchus</taxon>
    </lineage>
</organism>
<comment type="subcellular location">
    <subcellularLocation>
        <location evidence="1">Membrane</location>
        <topology evidence="1">Multi-pass membrane protein</topology>
    </subcellularLocation>
</comment>
<evidence type="ECO:0000256" key="10">
    <source>
        <dbReference type="ARBA" id="ARBA00023180"/>
    </source>
</evidence>
<evidence type="ECO:0000256" key="7">
    <source>
        <dbReference type="ARBA" id="ARBA00023053"/>
    </source>
</evidence>
<dbReference type="GO" id="GO:0035725">
    <property type="term" value="P:sodium ion transmembrane transport"/>
    <property type="evidence" value="ECO:0000318"/>
    <property type="project" value="GO_Central"/>
</dbReference>
<evidence type="ECO:0000256" key="9">
    <source>
        <dbReference type="ARBA" id="ARBA00023136"/>
    </source>
</evidence>
<keyword evidence="4 13" id="KW-0894">Sodium channel</keyword>
<proteinExistence type="inferred from homology"/>
<dbReference type="Proteomes" id="UP000005239">
    <property type="component" value="Unassembled WGS sequence"/>
</dbReference>
<accession>A0A2A6C767</accession>
<keyword evidence="3 13" id="KW-0813">Transport</keyword>
<evidence type="ECO:0000256" key="8">
    <source>
        <dbReference type="ARBA" id="ARBA00023065"/>
    </source>
</evidence>
<keyword evidence="10" id="KW-0325">Glycoprotein</keyword>
<keyword evidence="5 13" id="KW-0812">Transmembrane</keyword>
<keyword evidence="8 13" id="KW-0406">Ion transport</keyword>
<gene>
    <name evidence="14" type="primary">WBGene00092235</name>
</gene>
<accession>A0A8R1U4R1</accession>
<dbReference type="Pfam" id="PF00858">
    <property type="entry name" value="ASC"/>
    <property type="match status" value="1"/>
</dbReference>